<evidence type="ECO:0000256" key="6">
    <source>
        <dbReference type="HAMAP-Rule" id="MF_00065"/>
    </source>
</evidence>
<dbReference type="SUPFAM" id="SSF52540">
    <property type="entry name" value="P-loop containing nucleoside triphosphate hydrolases"/>
    <property type="match status" value="1"/>
</dbReference>
<evidence type="ECO:0000313" key="10">
    <source>
        <dbReference type="Proteomes" id="UP001519332"/>
    </source>
</evidence>
<reference evidence="9 10" key="1">
    <citation type="submission" date="2021-03" db="EMBL/GenBank/DDBJ databases">
        <title>Sequencing the genomes of 1000 actinobacteria strains.</title>
        <authorList>
            <person name="Klenk H.-P."/>
        </authorList>
    </citation>
    <scope>NUCLEOTIDE SEQUENCE [LARGE SCALE GENOMIC DNA]</scope>
    <source>
        <strain evidence="9 10">DSM 46670</strain>
    </source>
</reference>
<evidence type="ECO:0000259" key="8">
    <source>
        <dbReference type="Pfam" id="PF01583"/>
    </source>
</evidence>
<dbReference type="InterPro" id="IPR002891">
    <property type="entry name" value="APS"/>
</dbReference>
<feature type="binding site" evidence="6">
    <location>
        <begin position="13"/>
        <end position="20"/>
    </location>
    <ligand>
        <name>ATP</name>
        <dbReference type="ChEBI" id="CHEBI:30616"/>
    </ligand>
</feature>
<evidence type="ECO:0000313" key="9">
    <source>
        <dbReference type="EMBL" id="MBP2327310.1"/>
    </source>
</evidence>
<comment type="pathway">
    <text evidence="6 7">Sulfur metabolism; hydrogen sulfide biosynthesis; sulfite from sulfate: step 2/3.</text>
</comment>
<evidence type="ECO:0000256" key="5">
    <source>
        <dbReference type="ARBA" id="ARBA00022840"/>
    </source>
</evidence>
<name>A0ABS4TSC4_9PSEU</name>
<dbReference type="InterPro" id="IPR027417">
    <property type="entry name" value="P-loop_NTPase"/>
</dbReference>
<dbReference type="EMBL" id="JAGINW010000001">
    <property type="protein sequence ID" value="MBP2327310.1"/>
    <property type="molecule type" value="Genomic_DNA"/>
</dbReference>
<dbReference type="PANTHER" id="PTHR42700">
    <property type="entry name" value="SULFATE ADENYLYLTRANSFERASE"/>
    <property type="match status" value="1"/>
</dbReference>
<evidence type="ECO:0000256" key="1">
    <source>
        <dbReference type="ARBA" id="ARBA00001823"/>
    </source>
</evidence>
<keyword evidence="3 6" id="KW-0808">Transferase</keyword>
<accession>A0ABS4TSC4</accession>
<keyword evidence="10" id="KW-1185">Reference proteome</keyword>
<dbReference type="CDD" id="cd02027">
    <property type="entry name" value="APSK"/>
    <property type="match status" value="1"/>
</dbReference>
<evidence type="ECO:0000256" key="3">
    <source>
        <dbReference type="ARBA" id="ARBA00022679"/>
    </source>
</evidence>
<dbReference type="EC" id="2.7.1.25" evidence="2 6"/>
<sequence length="196" mass="21106">MRDSCGQSILLTGLSGAGKTTLANAVAARLTQRGQPAEVLDGDTVRRQLWPELGLSREDREQNLHRIATVACLLARNGVVVLVSAIAPYAQARHDLRVSHAEAGVGFAEVHVATPLDVCRQRDVKGLYARCDRGEISGLTGVDAVYEQPESPELRLDTSWETVEQSASRLTAFISTAFTDTAFTGTGHRPVVRAAQ</sequence>
<organism evidence="9 10">
    <name type="scientific">Kibdelosporangium banguiense</name>
    <dbReference type="NCBI Taxonomy" id="1365924"/>
    <lineage>
        <taxon>Bacteria</taxon>
        <taxon>Bacillati</taxon>
        <taxon>Actinomycetota</taxon>
        <taxon>Actinomycetes</taxon>
        <taxon>Pseudonocardiales</taxon>
        <taxon>Pseudonocardiaceae</taxon>
        <taxon>Kibdelosporangium</taxon>
    </lineage>
</organism>
<comment type="caution">
    <text evidence="6">Lacks conserved residue(s) required for the propagation of feature annotation.</text>
</comment>
<keyword evidence="6 7" id="KW-0418">Kinase</keyword>
<feature type="domain" description="APS kinase" evidence="8">
    <location>
        <begin position="7"/>
        <end position="157"/>
    </location>
</feature>
<dbReference type="RefSeq" id="WP_209644280.1">
    <property type="nucleotide sequence ID" value="NZ_JAGINW010000001.1"/>
</dbReference>
<dbReference type="NCBIfam" id="TIGR00455">
    <property type="entry name" value="apsK"/>
    <property type="match status" value="1"/>
</dbReference>
<proteinExistence type="inferred from homology"/>
<comment type="function">
    <text evidence="6 7">Catalyzes the synthesis of activated sulfate.</text>
</comment>
<keyword evidence="4 6" id="KW-0547">Nucleotide-binding</keyword>
<dbReference type="Proteomes" id="UP001519332">
    <property type="component" value="Unassembled WGS sequence"/>
</dbReference>
<dbReference type="InterPro" id="IPR050512">
    <property type="entry name" value="Sulf_AdTrans/APS_kinase"/>
</dbReference>
<keyword evidence="6" id="KW-0597">Phosphoprotein</keyword>
<dbReference type="InterPro" id="IPR059117">
    <property type="entry name" value="APS_kinase_dom"/>
</dbReference>
<dbReference type="Pfam" id="PF01583">
    <property type="entry name" value="APS_kinase"/>
    <property type="match status" value="1"/>
</dbReference>
<protein>
    <recommendedName>
        <fullName evidence="2 6">Adenylyl-sulfate kinase</fullName>
        <ecNumber evidence="2 6">2.7.1.25</ecNumber>
    </recommendedName>
    <alternativeName>
        <fullName evidence="6">APS kinase</fullName>
    </alternativeName>
    <alternativeName>
        <fullName evidence="6">ATP adenosine-5'-phosphosulfate 3'-phosphotransferase</fullName>
    </alternativeName>
    <alternativeName>
        <fullName evidence="6">Adenosine-5'-phosphosulfate kinase</fullName>
    </alternativeName>
</protein>
<evidence type="ECO:0000256" key="2">
    <source>
        <dbReference type="ARBA" id="ARBA00012121"/>
    </source>
</evidence>
<comment type="caution">
    <text evidence="9">The sequence shown here is derived from an EMBL/GenBank/DDBJ whole genome shotgun (WGS) entry which is preliminary data.</text>
</comment>
<gene>
    <name evidence="6" type="primary">cysC</name>
    <name evidence="9" type="ORF">JOF56_007695</name>
</gene>
<comment type="similarity">
    <text evidence="6 7">Belongs to the APS kinase family.</text>
</comment>
<dbReference type="PANTHER" id="PTHR42700:SF1">
    <property type="entry name" value="SULFATE ADENYLYLTRANSFERASE"/>
    <property type="match status" value="1"/>
</dbReference>
<dbReference type="HAMAP" id="MF_00065">
    <property type="entry name" value="Adenylyl_sulf_kinase"/>
    <property type="match status" value="1"/>
</dbReference>
<dbReference type="Gene3D" id="3.40.50.300">
    <property type="entry name" value="P-loop containing nucleotide triphosphate hydrolases"/>
    <property type="match status" value="1"/>
</dbReference>
<evidence type="ECO:0000256" key="4">
    <source>
        <dbReference type="ARBA" id="ARBA00022741"/>
    </source>
</evidence>
<comment type="catalytic activity">
    <reaction evidence="1 6 7">
        <text>adenosine 5'-phosphosulfate + ATP = 3'-phosphoadenylyl sulfate + ADP + H(+)</text>
        <dbReference type="Rhea" id="RHEA:24152"/>
        <dbReference type="ChEBI" id="CHEBI:15378"/>
        <dbReference type="ChEBI" id="CHEBI:30616"/>
        <dbReference type="ChEBI" id="CHEBI:58243"/>
        <dbReference type="ChEBI" id="CHEBI:58339"/>
        <dbReference type="ChEBI" id="CHEBI:456216"/>
        <dbReference type="EC" id="2.7.1.25"/>
    </reaction>
</comment>
<keyword evidence="5 6" id="KW-0067">ATP-binding</keyword>
<dbReference type="GO" id="GO:0004020">
    <property type="term" value="F:adenylylsulfate kinase activity"/>
    <property type="evidence" value="ECO:0007669"/>
    <property type="project" value="UniProtKB-EC"/>
</dbReference>
<evidence type="ECO:0000256" key="7">
    <source>
        <dbReference type="RuleBase" id="RU004347"/>
    </source>
</evidence>